<proteinExistence type="predicted"/>
<keyword evidence="1" id="KW-0472">Membrane</keyword>
<feature type="transmembrane region" description="Helical" evidence="1">
    <location>
        <begin position="45"/>
        <end position="66"/>
    </location>
</feature>
<sequence>MFNKAKTILTAGWDILKPAAAVALVPSGMHWLFAHDPLLTFVVNYLVTMGCVVIIVAAWALVCRLFA</sequence>
<evidence type="ECO:0000313" key="3">
    <source>
        <dbReference type="Proteomes" id="UP000294155"/>
    </source>
</evidence>
<protein>
    <submittedName>
        <fullName evidence="2">Uncharacterized protein</fullName>
    </submittedName>
</protein>
<evidence type="ECO:0000313" key="2">
    <source>
        <dbReference type="EMBL" id="RYU81005.1"/>
    </source>
</evidence>
<comment type="caution">
    <text evidence="2">The sequence shown here is derived from an EMBL/GenBank/DDBJ whole genome shotgun (WGS) entry which is preliminary data.</text>
</comment>
<accession>A0A4Q5LCY1</accession>
<reference evidence="2 3" key="1">
    <citation type="submission" date="2019-02" db="EMBL/GenBank/DDBJ databases">
        <title>Bacterial novel species isolated from soil.</title>
        <authorList>
            <person name="Jung H.-Y."/>
        </authorList>
    </citation>
    <scope>NUCLEOTIDE SEQUENCE [LARGE SCALE GENOMIC DNA]</scope>
    <source>
        <strain evidence="2 3">1-3-3-3</strain>
    </source>
</reference>
<organism evidence="2 3">
    <name type="scientific">Hymenobacter persicinus</name>
    <dbReference type="NCBI Taxonomy" id="2025506"/>
    <lineage>
        <taxon>Bacteria</taxon>
        <taxon>Pseudomonadati</taxon>
        <taxon>Bacteroidota</taxon>
        <taxon>Cytophagia</taxon>
        <taxon>Cytophagales</taxon>
        <taxon>Hymenobacteraceae</taxon>
        <taxon>Hymenobacter</taxon>
    </lineage>
</organism>
<name>A0A4Q5LCY1_9BACT</name>
<keyword evidence="1" id="KW-0812">Transmembrane</keyword>
<keyword evidence="1" id="KW-1133">Transmembrane helix</keyword>
<keyword evidence="3" id="KW-1185">Reference proteome</keyword>
<dbReference type="EMBL" id="SEWE01000011">
    <property type="protein sequence ID" value="RYU81005.1"/>
    <property type="molecule type" value="Genomic_DNA"/>
</dbReference>
<gene>
    <name evidence="2" type="ORF">EWM57_07120</name>
</gene>
<evidence type="ECO:0000256" key="1">
    <source>
        <dbReference type="SAM" id="Phobius"/>
    </source>
</evidence>
<dbReference type="AlphaFoldDB" id="A0A4Q5LCY1"/>
<dbReference type="RefSeq" id="WP_129920449.1">
    <property type="nucleotide sequence ID" value="NZ_SEWE01000011.1"/>
</dbReference>
<dbReference type="Proteomes" id="UP000294155">
    <property type="component" value="Unassembled WGS sequence"/>
</dbReference>